<accession>A0A8S1P4H9</accession>
<dbReference type="EMBL" id="CAJJDM010000108">
    <property type="protein sequence ID" value="CAD8097910.1"/>
    <property type="molecule type" value="Genomic_DNA"/>
</dbReference>
<proteinExistence type="predicted"/>
<dbReference type="OMA" id="MVERLYI"/>
<keyword evidence="2" id="KW-1185">Reference proteome</keyword>
<name>A0A8S1P4H9_PARPR</name>
<gene>
    <name evidence="1" type="ORF">PPRIM_AZ9-3.1.T1050097</name>
</gene>
<comment type="caution">
    <text evidence="1">The sequence shown here is derived from an EMBL/GenBank/DDBJ whole genome shotgun (WGS) entry which is preliminary data.</text>
</comment>
<evidence type="ECO:0000313" key="2">
    <source>
        <dbReference type="Proteomes" id="UP000688137"/>
    </source>
</evidence>
<dbReference type="Proteomes" id="UP000688137">
    <property type="component" value="Unassembled WGS sequence"/>
</dbReference>
<dbReference type="AlphaFoldDB" id="A0A8S1P4H9"/>
<reference evidence="1" key="1">
    <citation type="submission" date="2021-01" db="EMBL/GenBank/DDBJ databases">
        <authorList>
            <consortium name="Genoscope - CEA"/>
            <person name="William W."/>
        </authorList>
    </citation>
    <scope>NUCLEOTIDE SEQUENCE</scope>
</reference>
<sequence>MDNFEKEIEVFQKEEISSEQLINLLLSDNYNEYRVGIDKFRLYLDYQYPNLDESIVKFVKKQLIPKMLFYLDNLFYCNQLDVLNQINLIQEILKKHNFENSFIENGLVYTLIRLISLNNKKYDLEIIKLFVLLLHSSHNKYRHNIQVQIIVFIGTKKVMQMIEYQSHQATKIKQIALLCNIKDQNYFDQKKIFIDELCQILLKESNQSGQFITAIELISDIVHYQKIKLIIMEKRVLQPIIDAIPNWIKQYRSVLDSTLKICLEFIMYNKIAQQLVVTSGLLNYLGLLLQSQFYGITSFSLKIVKYLCNDKYMVERLYINSVVQILLKQYIQIPRSFQIMELLVIVLEFGKEMFYKYCKDIAQEFIQAFLKSFLSFQELELCRSQLNLITVFKNENLFYDEIQQYFLENQIIKERMKSLYIKDTWFFDFYQINKQTQ</sequence>
<organism evidence="1 2">
    <name type="scientific">Paramecium primaurelia</name>
    <dbReference type="NCBI Taxonomy" id="5886"/>
    <lineage>
        <taxon>Eukaryota</taxon>
        <taxon>Sar</taxon>
        <taxon>Alveolata</taxon>
        <taxon>Ciliophora</taxon>
        <taxon>Intramacronucleata</taxon>
        <taxon>Oligohymenophorea</taxon>
        <taxon>Peniculida</taxon>
        <taxon>Parameciidae</taxon>
        <taxon>Paramecium</taxon>
    </lineage>
</organism>
<evidence type="ECO:0000313" key="1">
    <source>
        <dbReference type="EMBL" id="CAD8097910.1"/>
    </source>
</evidence>
<protein>
    <submittedName>
        <fullName evidence="1">Uncharacterized protein</fullName>
    </submittedName>
</protein>